<evidence type="ECO:0000256" key="1">
    <source>
        <dbReference type="SAM" id="MobiDB-lite"/>
    </source>
</evidence>
<dbReference type="RefSeq" id="XP_047766380.1">
    <property type="nucleotide sequence ID" value="XM_047908883.1"/>
</dbReference>
<organism evidence="2 3">
    <name type="scientific">Passalora fulva</name>
    <name type="common">Tomato leaf mold</name>
    <name type="synonym">Cladosporium fulvum</name>
    <dbReference type="NCBI Taxonomy" id="5499"/>
    <lineage>
        <taxon>Eukaryota</taxon>
        <taxon>Fungi</taxon>
        <taxon>Dikarya</taxon>
        <taxon>Ascomycota</taxon>
        <taxon>Pezizomycotina</taxon>
        <taxon>Dothideomycetes</taxon>
        <taxon>Dothideomycetidae</taxon>
        <taxon>Mycosphaerellales</taxon>
        <taxon>Mycosphaerellaceae</taxon>
        <taxon>Fulvia</taxon>
    </lineage>
</organism>
<dbReference type="EMBL" id="CP090171">
    <property type="protein sequence ID" value="UJO22014.1"/>
    <property type="molecule type" value="Genomic_DNA"/>
</dbReference>
<reference evidence="2" key="1">
    <citation type="submission" date="2021-12" db="EMBL/GenBank/DDBJ databases">
        <authorList>
            <person name="Zaccaron A."/>
            <person name="Stergiopoulos I."/>
        </authorList>
    </citation>
    <scope>NUCLEOTIDE SEQUENCE</scope>
    <source>
        <strain evidence="2">Race5_Kim</strain>
    </source>
</reference>
<evidence type="ECO:0000313" key="2">
    <source>
        <dbReference type="EMBL" id="UJO22014.1"/>
    </source>
</evidence>
<accession>A0A9Q8UTJ7</accession>
<dbReference type="AlphaFoldDB" id="A0A9Q8UTJ7"/>
<dbReference type="GeneID" id="71989613"/>
<gene>
    <name evidence="2" type="ORF">CLAFUR5_09735</name>
</gene>
<protein>
    <submittedName>
        <fullName evidence="2">Uncharacterized protein</fullName>
    </submittedName>
</protein>
<feature type="region of interest" description="Disordered" evidence="1">
    <location>
        <begin position="293"/>
        <end position="325"/>
    </location>
</feature>
<evidence type="ECO:0000313" key="3">
    <source>
        <dbReference type="Proteomes" id="UP000756132"/>
    </source>
</evidence>
<reference evidence="2" key="2">
    <citation type="journal article" date="2022" name="Microb. Genom.">
        <title>A chromosome-scale genome assembly of the tomato pathogen Cladosporium fulvum reveals a compartmentalized genome architecture and the presence of a dispensable chromosome.</title>
        <authorList>
            <person name="Zaccaron A.Z."/>
            <person name="Chen L.H."/>
            <person name="Samaras A."/>
            <person name="Stergiopoulos I."/>
        </authorList>
    </citation>
    <scope>NUCLEOTIDE SEQUENCE</scope>
    <source>
        <strain evidence="2">Race5_Kim</strain>
    </source>
</reference>
<dbReference type="KEGG" id="ffu:CLAFUR5_09735"/>
<dbReference type="OrthoDB" id="3650781at2759"/>
<keyword evidence="3" id="KW-1185">Reference proteome</keyword>
<proteinExistence type="predicted"/>
<dbReference type="PANTHER" id="PTHR42085:SF2">
    <property type="entry name" value="F-BOX DOMAIN-CONTAINING PROTEIN"/>
    <property type="match status" value="1"/>
</dbReference>
<sequence length="325" mass="36975">MEAILNQVLAEQQQTLRATMRAKFPFLKDDALDKVLNGASDLIRDGVQQQAQAMAETRNRFDFFSLPAELRNNIYEDVISSPGCVQKPSYRFDFFSLPAELRNNIYEDVISSPGCVQKVAIQHGLALIAGHDIVHFGRYEQRGGPPPITRVCRQIRQETLPMFLSGAIEAYVDIDYERQELETRTADLDAWLEMIGPGSARLIKSLTIYMPLPLKDCLWDPDYDCDSSDCWRPTSSKDVCTHLGLYLLGVEPSAVRGLFGAHMRDYDFEDDYKPFRDAPWQAADDDLELGDLWWTPVPGEQRRNGDNGIWDEDDNEEEDGQSVKE</sequence>
<dbReference type="Proteomes" id="UP000756132">
    <property type="component" value="Chromosome 9"/>
</dbReference>
<feature type="compositionally biased region" description="Acidic residues" evidence="1">
    <location>
        <begin position="309"/>
        <end position="325"/>
    </location>
</feature>
<dbReference type="PANTHER" id="PTHR42085">
    <property type="entry name" value="F-BOX DOMAIN-CONTAINING PROTEIN"/>
    <property type="match status" value="1"/>
</dbReference>
<name>A0A9Q8UTJ7_PASFU</name>
<dbReference type="InterPro" id="IPR038883">
    <property type="entry name" value="AN11006-like"/>
</dbReference>